<organism evidence="2 3">
    <name type="scientific">Deminuibacter soli</name>
    <dbReference type="NCBI Taxonomy" id="2291815"/>
    <lineage>
        <taxon>Bacteria</taxon>
        <taxon>Pseudomonadati</taxon>
        <taxon>Bacteroidota</taxon>
        <taxon>Chitinophagia</taxon>
        <taxon>Chitinophagales</taxon>
        <taxon>Chitinophagaceae</taxon>
        <taxon>Deminuibacter</taxon>
    </lineage>
</organism>
<proteinExistence type="predicted"/>
<name>A0A3E1NEJ8_9BACT</name>
<keyword evidence="3" id="KW-1185">Reference proteome</keyword>
<evidence type="ECO:0000313" key="2">
    <source>
        <dbReference type="EMBL" id="RFM26282.1"/>
    </source>
</evidence>
<dbReference type="RefSeq" id="WP_116849154.1">
    <property type="nucleotide sequence ID" value="NZ_QTJU01000010.1"/>
</dbReference>
<dbReference type="AlphaFoldDB" id="A0A3E1NEJ8"/>
<reference evidence="2 3" key="1">
    <citation type="submission" date="2018-08" db="EMBL/GenBank/DDBJ databases">
        <title>Chitinophagaceae sp. K23C18032701, a novel bacterium isolated from forest soil.</title>
        <authorList>
            <person name="Wang C."/>
        </authorList>
    </citation>
    <scope>NUCLEOTIDE SEQUENCE [LARGE SCALE GENOMIC DNA]</scope>
    <source>
        <strain evidence="2 3">K23C18032701</strain>
    </source>
</reference>
<dbReference type="EMBL" id="QTJU01000010">
    <property type="protein sequence ID" value="RFM26282.1"/>
    <property type="molecule type" value="Genomic_DNA"/>
</dbReference>
<dbReference type="OrthoDB" id="679784at2"/>
<dbReference type="Proteomes" id="UP000261284">
    <property type="component" value="Unassembled WGS sequence"/>
</dbReference>
<dbReference type="PROSITE" id="PS51257">
    <property type="entry name" value="PROKAR_LIPOPROTEIN"/>
    <property type="match status" value="1"/>
</dbReference>
<sequence>MKKVLFGMIAVCALSFVACKKGDAGPAGPAGANGAAGPAGSNGAAGPAGPAGPAGAVGTANVIYSDWLDVVFDSTANGYVAGITAPKLTADIVNSGEVKVFFNLGSTADAYVSPLPYVETFNGMALSVRANFYVGGIDLISADVDPSTFVDANGDKNFQYRYVLIPGGVAAGRATGVNWNDYSQVAKFMRWEDWSTINKRH</sequence>
<keyword evidence="1" id="KW-0732">Signal</keyword>
<feature type="chain" id="PRO_5017796615" evidence="1">
    <location>
        <begin position="21"/>
        <end position="201"/>
    </location>
</feature>
<accession>A0A3E1NEJ8</accession>
<feature type="signal peptide" evidence="1">
    <location>
        <begin position="1"/>
        <end position="20"/>
    </location>
</feature>
<gene>
    <name evidence="2" type="ORF">DXN05_20450</name>
</gene>
<keyword evidence="2" id="KW-0176">Collagen</keyword>
<evidence type="ECO:0000313" key="3">
    <source>
        <dbReference type="Proteomes" id="UP000261284"/>
    </source>
</evidence>
<comment type="caution">
    <text evidence="2">The sequence shown here is derived from an EMBL/GenBank/DDBJ whole genome shotgun (WGS) entry which is preliminary data.</text>
</comment>
<protein>
    <submittedName>
        <fullName evidence="2">Collagen-like protein</fullName>
    </submittedName>
</protein>
<evidence type="ECO:0000256" key="1">
    <source>
        <dbReference type="SAM" id="SignalP"/>
    </source>
</evidence>